<protein>
    <recommendedName>
        <fullName evidence="4">GspL cytoplasmic actin-ATPase-like domain-containing protein</fullName>
    </recommendedName>
</protein>
<reference evidence="2 3" key="1">
    <citation type="submission" date="2019-10" db="EMBL/GenBank/DDBJ databases">
        <title>Two novel species isolated from a subtropical stream in China.</title>
        <authorList>
            <person name="Lu H."/>
        </authorList>
    </citation>
    <scope>NUCLEOTIDE SEQUENCE [LARGE SCALE GENOMIC DNA]</scope>
    <source>
        <strain evidence="2 3">FT103W</strain>
    </source>
</reference>
<evidence type="ECO:0000256" key="1">
    <source>
        <dbReference type="SAM" id="Phobius"/>
    </source>
</evidence>
<dbReference type="EMBL" id="WHUF01000001">
    <property type="protein sequence ID" value="MQA18900.1"/>
    <property type="molecule type" value="Genomic_DNA"/>
</dbReference>
<dbReference type="RefSeq" id="WP_328595442.1">
    <property type="nucleotide sequence ID" value="NZ_WHUF01000001.1"/>
</dbReference>
<comment type="caution">
    <text evidence="2">The sequence shown here is derived from an EMBL/GenBank/DDBJ whole genome shotgun (WGS) entry which is preliminary data.</text>
</comment>
<dbReference type="AlphaFoldDB" id="A0A843S9K9"/>
<evidence type="ECO:0008006" key="4">
    <source>
        <dbReference type="Google" id="ProtNLM"/>
    </source>
</evidence>
<evidence type="ECO:0000313" key="3">
    <source>
        <dbReference type="Proteomes" id="UP000444318"/>
    </source>
</evidence>
<keyword evidence="1" id="KW-0812">Transmembrane</keyword>
<organism evidence="2 3">
    <name type="scientific">Rugamonas rivuli</name>
    <dbReference type="NCBI Taxonomy" id="2743358"/>
    <lineage>
        <taxon>Bacteria</taxon>
        <taxon>Pseudomonadati</taxon>
        <taxon>Pseudomonadota</taxon>
        <taxon>Betaproteobacteria</taxon>
        <taxon>Burkholderiales</taxon>
        <taxon>Oxalobacteraceae</taxon>
        <taxon>Telluria group</taxon>
        <taxon>Rugamonas</taxon>
    </lineage>
</organism>
<accession>A0A843S9K9</accession>
<proteinExistence type="predicted"/>
<sequence length="523" mass="58111">MLHRHLLYLSSEYVWAYPWHKGRLGEPVRYTNDRAGVDAFMDYLDTQPYGPVYLMVDLIEEDFQRITLPHVTGRSGRRLLARRLLQQYRETPYRYVRVQGREPDGRQDDIALLSALTNPALVQPWVEALELLRAPLAGLYSTTLMSPSLVRKLGLADERLLLVTQQSAGLRQSYFLDGQLKFSRLTLAVDRDGDPVDVARETAKTQQFLTSTRLIGRGEVLHTVIVAPEATLDRLEPQCQDGPETAYHFVPMDDAAHRTGLEDTPALADTVLLTLLGQERPPTQYALGAARRYFQLWRARLGLFSASAVLATATLVWLGINVWRYADATSATATMYAEADQFDKRYRDALSTMTPAIDKTVNMKAAVTVAQLLVRQGPQPLPFMAQLSTALDKVQQIRLIQLDWKITPPAAPTEPVAGSFLNAGSGTPLAPISSLMLGLPVVVPQALRLEAEIMVPPENYREVVNTMNAFTQELARQPRMVVEIVQQPVDTRSSVKLSGKAGAGAAGGVESKARFILNLVWQP</sequence>
<keyword evidence="3" id="KW-1185">Reference proteome</keyword>
<gene>
    <name evidence="2" type="ORF">GEV01_05165</name>
</gene>
<keyword evidence="1" id="KW-0472">Membrane</keyword>
<feature type="transmembrane region" description="Helical" evidence="1">
    <location>
        <begin position="301"/>
        <end position="320"/>
    </location>
</feature>
<dbReference type="Proteomes" id="UP000444318">
    <property type="component" value="Unassembled WGS sequence"/>
</dbReference>
<evidence type="ECO:0000313" key="2">
    <source>
        <dbReference type="EMBL" id="MQA18900.1"/>
    </source>
</evidence>
<keyword evidence="1" id="KW-1133">Transmembrane helix</keyword>
<name>A0A843S9K9_9BURK</name>